<gene>
    <name evidence="2" type="ORF">ASZ90_012327</name>
</gene>
<organism evidence="2">
    <name type="scientific">hydrocarbon metagenome</name>
    <dbReference type="NCBI Taxonomy" id="938273"/>
    <lineage>
        <taxon>unclassified sequences</taxon>
        <taxon>metagenomes</taxon>
        <taxon>ecological metagenomes</taxon>
    </lineage>
</organism>
<feature type="region of interest" description="Disordered" evidence="1">
    <location>
        <begin position="1"/>
        <end position="28"/>
    </location>
</feature>
<dbReference type="AlphaFoldDB" id="A0A0W8FAT1"/>
<accession>A0A0W8FAT1</accession>
<comment type="caution">
    <text evidence="2">The sequence shown here is derived from an EMBL/GenBank/DDBJ whole genome shotgun (WGS) entry which is preliminary data.</text>
</comment>
<name>A0A0W8FAT1_9ZZZZ</name>
<proteinExistence type="predicted"/>
<sequence>MLHDLDDVGSPSDGSEDVKAPAISNFSNPLQRLLRMEE</sequence>
<evidence type="ECO:0000313" key="2">
    <source>
        <dbReference type="EMBL" id="KUG17975.1"/>
    </source>
</evidence>
<reference evidence="2" key="1">
    <citation type="journal article" date="2015" name="Proc. Natl. Acad. Sci. U.S.A.">
        <title>Networks of energetic and metabolic interactions define dynamics in microbial communities.</title>
        <authorList>
            <person name="Embree M."/>
            <person name="Liu J.K."/>
            <person name="Al-Bassam M.M."/>
            <person name="Zengler K."/>
        </authorList>
    </citation>
    <scope>NUCLEOTIDE SEQUENCE</scope>
</reference>
<evidence type="ECO:0000256" key="1">
    <source>
        <dbReference type="SAM" id="MobiDB-lite"/>
    </source>
</evidence>
<dbReference type="EMBL" id="LNQE01001408">
    <property type="protein sequence ID" value="KUG17975.1"/>
    <property type="molecule type" value="Genomic_DNA"/>
</dbReference>
<protein>
    <submittedName>
        <fullName evidence="2">Uncharacterized protein</fullName>
    </submittedName>
</protein>